<name>A0ACC2KV35_PERAE</name>
<organism evidence="1 2">
    <name type="scientific">Persea americana</name>
    <name type="common">Avocado</name>
    <dbReference type="NCBI Taxonomy" id="3435"/>
    <lineage>
        <taxon>Eukaryota</taxon>
        <taxon>Viridiplantae</taxon>
        <taxon>Streptophyta</taxon>
        <taxon>Embryophyta</taxon>
        <taxon>Tracheophyta</taxon>
        <taxon>Spermatophyta</taxon>
        <taxon>Magnoliopsida</taxon>
        <taxon>Magnoliidae</taxon>
        <taxon>Laurales</taxon>
        <taxon>Lauraceae</taxon>
        <taxon>Persea</taxon>
    </lineage>
</organism>
<proteinExistence type="predicted"/>
<sequence length="103" mass="10999">MGKKISLLVVLFLCFVAVSMTFLVAFSSPHHDEKVGRPANRKMGKNGGEIPWGAHEGVVSVKVSGSVGKKFYNKSMEIKKQATDATEPGHSPGIGHHVAGIQD</sequence>
<gene>
    <name evidence="1" type="ORF">MRB53_033634</name>
</gene>
<comment type="caution">
    <text evidence="1">The sequence shown here is derived from an EMBL/GenBank/DDBJ whole genome shotgun (WGS) entry which is preliminary data.</text>
</comment>
<dbReference type="Proteomes" id="UP001234297">
    <property type="component" value="Chromosome 11"/>
</dbReference>
<keyword evidence="2" id="KW-1185">Reference proteome</keyword>
<accession>A0ACC2KV35</accession>
<protein>
    <submittedName>
        <fullName evidence="1">Uncharacterized protein</fullName>
    </submittedName>
</protein>
<evidence type="ECO:0000313" key="2">
    <source>
        <dbReference type="Proteomes" id="UP001234297"/>
    </source>
</evidence>
<reference evidence="1 2" key="1">
    <citation type="journal article" date="2022" name="Hortic Res">
        <title>A haplotype resolved chromosomal level avocado genome allows analysis of novel avocado genes.</title>
        <authorList>
            <person name="Nath O."/>
            <person name="Fletcher S.J."/>
            <person name="Hayward A."/>
            <person name="Shaw L.M."/>
            <person name="Masouleh A.K."/>
            <person name="Furtado A."/>
            <person name="Henry R.J."/>
            <person name="Mitter N."/>
        </authorList>
    </citation>
    <scope>NUCLEOTIDE SEQUENCE [LARGE SCALE GENOMIC DNA]</scope>
    <source>
        <strain evidence="2">cv. Hass</strain>
    </source>
</reference>
<dbReference type="EMBL" id="CM056819">
    <property type="protein sequence ID" value="KAJ8625104.1"/>
    <property type="molecule type" value="Genomic_DNA"/>
</dbReference>
<evidence type="ECO:0000313" key="1">
    <source>
        <dbReference type="EMBL" id="KAJ8625104.1"/>
    </source>
</evidence>